<dbReference type="Proteomes" id="UP001283361">
    <property type="component" value="Unassembled WGS sequence"/>
</dbReference>
<comment type="caution">
    <text evidence="1">The sequence shown here is derived from an EMBL/GenBank/DDBJ whole genome shotgun (WGS) entry which is preliminary data.</text>
</comment>
<organism evidence="1 2">
    <name type="scientific">Elysia crispata</name>
    <name type="common">lettuce slug</name>
    <dbReference type="NCBI Taxonomy" id="231223"/>
    <lineage>
        <taxon>Eukaryota</taxon>
        <taxon>Metazoa</taxon>
        <taxon>Spiralia</taxon>
        <taxon>Lophotrochozoa</taxon>
        <taxon>Mollusca</taxon>
        <taxon>Gastropoda</taxon>
        <taxon>Heterobranchia</taxon>
        <taxon>Euthyneura</taxon>
        <taxon>Panpulmonata</taxon>
        <taxon>Sacoglossa</taxon>
        <taxon>Placobranchoidea</taxon>
        <taxon>Plakobranchidae</taxon>
        <taxon>Elysia</taxon>
    </lineage>
</organism>
<dbReference type="EMBL" id="JAWDGP010001951">
    <property type="protein sequence ID" value="KAK3786642.1"/>
    <property type="molecule type" value="Genomic_DNA"/>
</dbReference>
<evidence type="ECO:0000313" key="1">
    <source>
        <dbReference type="EMBL" id="KAK3786642.1"/>
    </source>
</evidence>
<keyword evidence="2" id="KW-1185">Reference proteome</keyword>
<sequence length="140" mass="16139">MRWPSLIKSSPWNISRVLPVIGLSGQGQQYSKWKHTLRHEESHSIGQLDSKSYHSLVIVPQHCENRAVRSSCDAFSLLFRQLDSKSYHSRVIVPQHCENRAVRSSCDAFSLLFRQLDSKSYHSLVIVPQHCENRAVEKQL</sequence>
<accession>A0AAE1AH52</accession>
<evidence type="ECO:0000313" key="2">
    <source>
        <dbReference type="Proteomes" id="UP001283361"/>
    </source>
</evidence>
<gene>
    <name evidence="1" type="ORF">RRG08_027599</name>
</gene>
<proteinExistence type="predicted"/>
<reference evidence="1" key="1">
    <citation type="journal article" date="2023" name="G3 (Bethesda)">
        <title>A reference genome for the long-term kleptoplast-retaining sea slug Elysia crispata morphotype clarki.</title>
        <authorList>
            <person name="Eastman K.E."/>
            <person name="Pendleton A.L."/>
            <person name="Shaikh M.A."/>
            <person name="Suttiyut T."/>
            <person name="Ogas R."/>
            <person name="Tomko P."/>
            <person name="Gavelis G."/>
            <person name="Widhalm J.R."/>
            <person name="Wisecaver J.H."/>
        </authorList>
    </citation>
    <scope>NUCLEOTIDE SEQUENCE</scope>
    <source>
        <strain evidence="1">ECLA1</strain>
    </source>
</reference>
<dbReference type="AlphaFoldDB" id="A0AAE1AH52"/>
<protein>
    <submittedName>
        <fullName evidence="1">Uncharacterized protein</fullName>
    </submittedName>
</protein>
<name>A0AAE1AH52_9GAST</name>